<feature type="compositionally biased region" description="Basic and acidic residues" evidence="1">
    <location>
        <begin position="127"/>
        <end position="140"/>
    </location>
</feature>
<dbReference type="Proteomes" id="UP000278807">
    <property type="component" value="Unassembled WGS sequence"/>
</dbReference>
<dbReference type="EMBL" id="UZAE01012113">
    <property type="protein sequence ID" value="VDO03580.1"/>
    <property type="molecule type" value="Genomic_DNA"/>
</dbReference>
<keyword evidence="3" id="KW-1185">Reference proteome</keyword>
<protein>
    <submittedName>
        <fullName evidence="4">AGC-kinase C-terminal domain-containing protein</fullName>
    </submittedName>
</protein>
<gene>
    <name evidence="2" type="ORF">HNAJ_LOCUS7720</name>
</gene>
<feature type="compositionally biased region" description="Basic and acidic residues" evidence="1">
    <location>
        <begin position="102"/>
        <end position="111"/>
    </location>
</feature>
<dbReference type="AlphaFoldDB" id="A0A0R3TKL2"/>
<evidence type="ECO:0000313" key="4">
    <source>
        <dbReference type="WBParaSite" id="HNAJ_0000772401-mRNA-1"/>
    </source>
</evidence>
<dbReference type="WBParaSite" id="HNAJ_0000772401-mRNA-1">
    <property type="protein sequence ID" value="HNAJ_0000772401-mRNA-1"/>
    <property type="gene ID" value="HNAJ_0000772401"/>
</dbReference>
<reference evidence="2 3" key="2">
    <citation type="submission" date="2018-11" db="EMBL/GenBank/DDBJ databases">
        <authorList>
            <consortium name="Pathogen Informatics"/>
        </authorList>
    </citation>
    <scope>NUCLEOTIDE SEQUENCE [LARGE SCALE GENOMIC DNA]</scope>
</reference>
<name>A0A0R3TKL2_RODNA</name>
<evidence type="ECO:0000313" key="2">
    <source>
        <dbReference type="EMBL" id="VDO03580.1"/>
    </source>
</evidence>
<evidence type="ECO:0000313" key="3">
    <source>
        <dbReference type="Proteomes" id="UP000278807"/>
    </source>
</evidence>
<sequence>MWVLASKGQLKHSGCNTSPKYHYSQLSSVAYPPFDFPTMPASDCCSRCWQAIFNCFKLICPSVKYPRDGSSSETSENDFIKRLPKLDSWHYQPPVGSAFPARLDKDLEHSSDNTSSETAENDFIKGLPKDDSWDYELKQP</sequence>
<proteinExistence type="predicted"/>
<feature type="region of interest" description="Disordered" evidence="1">
    <location>
        <begin position="100"/>
        <end position="140"/>
    </location>
</feature>
<accession>A0A0R3TKL2</accession>
<reference evidence="4" key="1">
    <citation type="submission" date="2017-02" db="UniProtKB">
        <authorList>
            <consortium name="WormBaseParasite"/>
        </authorList>
    </citation>
    <scope>IDENTIFICATION</scope>
</reference>
<organism evidence="4">
    <name type="scientific">Rodentolepis nana</name>
    <name type="common">Dwarf tapeworm</name>
    <name type="synonym">Hymenolepis nana</name>
    <dbReference type="NCBI Taxonomy" id="102285"/>
    <lineage>
        <taxon>Eukaryota</taxon>
        <taxon>Metazoa</taxon>
        <taxon>Spiralia</taxon>
        <taxon>Lophotrochozoa</taxon>
        <taxon>Platyhelminthes</taxon>
        <taxon>Cestoda</taxon>
        <taxon>Eucestoda</taxon>
        <taxon>Cyclophyllidea</taxon>
        <taxon>Hymenolepididae</taxon>
        <taxon>Rodentolepis</taxon>
    </lineage>
</organism>
<evidence type="ECO:0000256" key="1">
    <source>
        <dbReference type="SAM" id="MobiDB-lite"/>
    </source>
</evidence>